<evidence type="ECO:0000256" key="5">
    <source>
        <dbReference type="ARBA" id="ARBA00022519"/>
    </source>
</evidence>
<keyword evidence="7" id="KW-0653">Protein transport</keyword>
<accession>A0ABW4AYU7</accession>
<name>A0ABW4AYU7_9GAMM</name>
<dbReference type="SUPFAM" id="SSF103054">
    <property type="entry name" value="General secretion pathway protein M, EpsM"/>
    <property type="match status" value="1"/>
</dbReference>
<evidence type="ECO:0000256" key="9">
    <source>
        <dbReference type="ARBA" id="ARBA00023136"/>
    </source>
</evidence>
<dbReference type="InterPro" id="IPR007690">
    <property type="entry name" value="T2SS_GspM"/>
</dbReference>
<dbReference type="RefSeq" id="WP_377364905.1">
    <property type="nucleotide sequence ID" value="NZ_JBHTMN010000003.1"/>
</dbReference>
<dbReference type="InterPro" id="IPR023229">
    <property type="entry name" value="T2SS_M_periplasmic_sf"/>
</dbReference>
<dbReference type="Gene3D" id="3.30.1360.100">
    <property type="entry name" value="General secretion pathway protein M, EpsM"/>
    <property type="match status" value="1"/>
</dbReference>
<comment type="caution">
    <text evidence="11">The sequence shown here is derived from an EMBL/GenBank/DDBJ whole genome shotgun (WGS) entry which is preliminary data.</text>
</comment>
<sequence>MMKQWFVQQFQQSPSLYAIWLAFCARTQRERLLIMVGLALLLVLGLFYGVWQPAYQAKLDAQQRLTRANGQYQQLLVNAQQIASSKVSEPTFEDRDGTELLQVVNLASSQTQFAADRINFEGQDSLQIWASNVPFARVSAWLNALGEQQVMIDDFQLERVSDGQVNVRITLD</sequence>
<keyword evidence="8 10" id="KW-1133">Transmembrane helix</keyword>
<keyword evidence="4" id="KW-1003">Cell membrane</keyword>
<evidence type="ECO:0000256" key="8">
    <source>
        <dbReference type="ARBA" id="ARBA00022989"/>
    </source>
</evidence>
<gene>
    <name evidence="11" type="primary">gspM</name>
    <name evidence="11" type="ORF">ACFQ45_02300</name>
</gene>
<keyword evidence="12" id="KW-1185">Reference proteome</keyword>
<keyword evidence="5" id="KW-0997">Cell inner membrane</keyword>
<evidence type="ECO:0000256" key="2">
    <source>
        <dbReference type="ARBA" id="ARBA00010637"/>
    </source>
</evidence>
<evidence type="ECO:0000313" key="11">
    <source>
        <dbReference type="EMBL" id="MFD1382181.1"/>
    </source>
</evidence>
<evidence type="ECO:0000256" key="10">
    <source>
        <dbReference type="SAM" id="Phobius"/>
    </source>
</evidence>
<evidence type="ECO:0000256" key="7">
    <source>
        <dbReference type="ARBA" id="ARBA00022927"/>
    </source>
</evidence>
<organism evidence="11 12">
    <name type="scientific">Rhodanobacter aciditrophus</name>
    <dbReference type="NCBI Taxonomy" id="1623218"/>
    <lineage>
        <taxon>Bacteria</taxon>
        <taxon>Pseudomonadati</taxon>
        <taxon>Pseudomonadota</taxon>
        <taxon>Gammaproteobacteria</taxon>
        <taxon>Lysobacterales</taxon>
        <taxon>Rhodanobacteraceae</taxon>
        <taxon>Rhodanobacter</taxon>
    </lineage>
</organism>
<dbReference type="Pfam" id="PF04612">
    <property type="entry name" value="T2SSM"/>
    <property type="match status" value="1"/>
</dbReference>
<comment type="similarity">
    <text evidence="2">Belongs to the GSP M family.</text>
</comment>
<comment type="subcellular location">
    <subcellularLocation>
        <location evidence="1">Cell inner membrane</location>
        <topology evidence="1">Single-pass membrane protein</topology>
    </subcellularLocation>
</comment>
<evidence type="ECO:0000256" key="4">
    <source>
        <dbReference type="ARBA" id="ARBA00022475"/>
    </source>
</evidence>
<protein>
    <submittedName>
        <fullName evidence="11">Type II secretion system protein GspM</fullName>
    </submittedName>
</protein>
<dbReference type="EMBL" id="JBHTMN010000003">
    <property type="protein sequence ID" value="MFD1382181.1"/>
    <property type="molecule type" value="Genomic_DNA"/>
</dbReference>
<dbReference type="Proteomes" id="UP001597059">
    <property type="component" value="Unassembled WGS sequence"/>
</dbReference>
<keyword evidence="3" id="KW-0813">Transport</keyword>
<proteinExistence type="inferred from homology"/>
<keyword evidence="9 10" id="KW-0472">Membrane</keyword>
<evidence type="ECO:0000313" key="12">
    <source>
        <dbReference type="Proteomes" id="UP001597059"/>
    </source>
</evidence>
<evidence type="ECO:0000256" key="6">
    <source>
        <dbReference type="ARBA" id="ARBA00022692"/>
    </source>
</evidence>
<evidence type="ECO:0000256" key="1">
    <source>
        <dbReference type="ARBA" id="ARBA00004377"/>
    </source>
</evidence>
<reference evidence="12" key="1">
    <citation type="journal article" date="2019" name="Int. J. Syst. Evol. Microbiol.">
        <title>The Global Catalogue of Microorganisms (GCM) 10K type strain sequencing project: providing services to taxonomists for standard genome sequencing and annotation.</title>
        <authorList>
            <consortium name="The Broad Institute Genomics Platform"/>
            <consortium name="The Broad Institute Genome Sequencing Center for Infectious Disease"/>
            <person name="Wu L."/>
            <person name="Ma J."/>
        </authorList>
    </citation>
    <scope>NUCLEOTIDE SEQUENCE [LARGE SCALE GENOMIC DNA]</scope>
    <source>
        <strain evidence="12">JCM 30774</strain>
    </source>
</reference>
<evidence type="ECO:0000256" key="3">
    <source>
        <dbReference type="ARBA" id="ARBA00022448"/>
    </source>
</evidence>
<feature type="transmembrane region" description="Helical" evidence="10">
    <location>
        <begin position="32"/>
        <end position="51"/>
    </location>
</feature>
<keyword evidence="6 10" id="KW-0812">Transmembrane</keyword>